<evidence type="ECO:0000313" key="5">
    <source>
        <dbReference type="Proteomes" id="UP000541444"/>
    </source>
</evidence>
<sequence>MLGENPELLVFTIGKVAIAANNFTFDNKLGEGFEVVDCKGIRDQADDFRISGFDLRYVLVGQTVAYDLQKFNRDMEFDKIYPDGQLLNDFIAVFAKGYVNTGSLRDAKSIVTDLEKSEPDNVSWNMLIDCHYKYGQHDKADELLQEMNDSRCSLCCTTYNIMINSLGQQEKWDELMGLIEKMWSQRVKPNVIMYIILIYVYGQSGRFKDAIEYLEVMKSTGFKAISYNVSRLGQCIYTKTEGNVSYLNVLIEVMKKVKLFNGDWKLGKASPGCGLPFCDYRCSSKEYFFLEFQTSQLWDNGGSASGTPRGKGLFHSFVVRNKGDEDEIARRKSEEIHP</sequence>
<evidence type="ECO:0000256" key="1">
    <source>
        <dbReference type="ARBA" id="ARBA00007626"/>
    </source>
</evidence>
<dbReference type="PANTHER" id="PTHR47447">
    <property type="entry name" value="OS03G0856100 PROTEIN"/>
    <property type="match status" value="1"/>
</dbReference>
<name>A0A7J7MZS1_9MAGN</name>
<dbReference type="SUPFAM" id="SSF81901">
    <property type="entry name" value="HCP-like"/>
    <property type="match status" value="1"/>
</dbReference>
<evidence type="ECO:0000313" key="4">
    <source>
        <dbReference type="EMBL" id="KAF6160376.1"/>
    </source>
</evidence>
<dbReference type="AlphaFoldDB" id="A0A7J7MZS1"/>
<dbReference type="InterPro" id="IPR002885">
    <property type="entry name" value="PPR_rpt"/>
</dbReference>
<proteinExistence type="inferred from homology"/>
<dbReference type="Proteomes" id="UP000541444">
    <property type="component" value="Unassembled WGS sequence"/>
</dbReference>
<feature type="repeat" description="PPR" evidence="3">
    <location>
        <begin position="155"/>
        <end position="189"/>
    </location>
</feature>
<comment type="caution">
    <text evidence="4">The sequence shown here is derived from an EMBL/GenBank/DDBJ whole genome shotgun (WGS) entry which is preliminary data.</text>
</comment>
<dbReference type="PANTHER" id="PTHR47447:SF23">
    <property type="entry name" value="PENTACOTRIPEPTIDE-REPEAT REGION OF PRORP DOMAIN-CONTAINING PROTEIN"/>
    <property type="match status" value="1"/>
</dbReference>
<dbReference type="PROSITE" id="PS51375">
    <property type="entry name" value="PPR"/>
    <property type="match status" value="3"/>
</dbReference>
<feature type="repeat" description="PPR" evidence="3">
    <location>
        <begin position="120"/>
        <end position="154"/>
    </location>
</feature>
<dbReference type="OrthoDB" id="185373at2759"/>
<comment type="similarity">
    <text evidence="1">Belongs to the PPR family. P subfamily.</text>
</comment>
<reference evidence="4 5" key="1">
    <citation type="journal article" date="2020" name="IScience">
        <title>Genome Sequencing of the Endangered Kingdonia uniflora (Circaeasteraceae, Ranunculales) Reveals Potential Mechanisms of Evolutionary Specialization.</title>
        <authorList>
            <person name="Sun Y."/>
            <person name="Deng T."/>
            <person name="Zhang A."/>
            <person name="Moore M.J."/>
            <person name="Landis J.B."/>
            <person name="Lin N."/>
            <person name="Zhang H."/>
            <person name="Zhang X."/>
            <person name="Huang J."/>
            <person name="Zhang X."/>
            <person name="Sun H."/>
            <person name="Wang H."/>
        </authorList>
    </citation>
    <scope>NUCLEOTIDE SEQUENCE [LARGE SCALE GENOMIC DNA]</scope>
    <source>
        <strain evidence="4">TB1705</strain>
        <tissue evidence="4">Leaf</tissue>
    </source>
</reference>
<keyword evidence="5" id="KW-1185">Reference proteome</keyword>
<dbReference type="Gene3D" id="1.25.40.10">
    <property type="entry name" value="Tetratricopeptide repeat domain"/>
    <property type="match status" value="1"/>
</dbReference>
<evidence type="ECO:0000256" key="3">
    <source>
        <dbReference type="PROSITE-ProRule" id="PRU00708"/>
    </source>
</evidence>
<dbReference type="NCBIfam" id="TIGR00756">
    <property type="entry name" value="PPR"/>
    <property type="match status" value="3"/>
</dbReference>
<dbReference type="EMBL" id="JACGCM010001165">
    <property type="protein sequence ID" value="KAF6160376.1"/>
    <property type="molecule type" value="Genomic_DNA"/>
</dbReference>
<gene>
    <name evidence="4" type="ORF">GIB67_019145</name>
</gene>
<dbReference type="Pfam" id="PF13041">
    <property type="entry name" value="PPR_2"/>
    <property type="match status" value="1"/>
</dbReference>
<organism evidence="4 5">
    <name type="scientific">Kingdonia uniflora</name>
    <dbReference type="NCBI Taxonomy" id="39325"/>
    <lineage>
        <taxon>Eukaryota</taxon>
        <taxon>Viridiplantae</taxon>
        <taxon>Streptophyta</taxon>
        <taxon>Embryophyta</taxon>
        <taxon>Tracheophyta</taxon>
        <taxon>Spermatophyta</taxon>
        <taxon>Magnoliopsida</taxon>
        <taxon>Ranunculales</taxon>
        <taxon>Circaeasteraceae</taxon>
        <taxon>Kingdonia</taxon>
    </lineage>
</organism>
<evidence type="ECO:0000256" key="2">
    <source>
        <dbReference type="ARBA" id="ARBA00022737"/>
    </source>
</evidence>
<dbReference type="InterPro" id="IPR011990">
    <property type="entry name" value="TPR-like_helical_dom_sf"/>
</dbReference>
<accession>A0A7J7MZS1</accession>
<keyword evidence="2" id="KW-0677">Repeat</keyword>
<protein>
    <recommendedName>
        <fullName evidence="6">Pentatricopeptide repeat-containing protein</fullName>
    </recommendedName>
</protein>
<dbReference type="Pfam" id="PF13812">
    <property type="entry name" value="PPR_3"/>
    <property type="match status" value="1"/>
</dbReference>
<feature type="repeat" description="PPR" evidence="3">
    <location>
        <begin position="190"/>
        <end position="224"/>
    </location>
</feature>
<evidence type="ECO:0008006" key="6">
    <source>
        <dbReference type="Google" id="ProtNLM"/>
    </source>
</evidence>